<comment type="similarity">
    <text evidence="1">Belongs to the universal ribosomal protein uL2 family.</text>
</comment>
<feature type="domain" description="Large ribosomal subunit protein uL2 C-terminal" evidence="4">
    <location>
        <begin position="1"/>
        <end position="113"/>
    </location>
</feature>
<keyword evidence="3" id="KW-0687">Ribonucleoprotein</keyword>
<dbReference type="InterPro" id="IPR014722">
    <property type="entry name" value="Rib_uL2_dom2"/>
</dbReference>
<keyword evidence="5" id="KW-0934">Plastid</keyword>
<dbReference type="Gene3D" id="2.30.30.30">
    <property type="match status" value="1"/>
</dbReference>
<dbReference type="PANTHER" id="PTHR13691">
    <property type="entry name" value="RIBOSOMAL PROTEIN L2"/>
    <property type="match status" value="1"/>
</dbReference>
<evidence type="ECO:0000256" key="1">
    <source>
        <dbReference type="ARBA" id="ARBA00005636"/>
    </source>
</evidence>
<keyword evidence="2 5" id="KW-0689">Ribosomal protein</keyword>
<accession>A0A2U1LJA3</accession>
<comment type="caution">
    <text evidence="5">The sequence shown here is derived from an EMBL/GenBank/DDBJ whole genome shotgun (WGS) entry which is preliminary data.</text>
</comment>
<dbReference type="OrthoDB" id="1842609at2759"/>
<geneLocation type="chloroplast" evidence="5"/>
<dbReference type="GO" id="GO:0003735">
    <property type="term" value="F:structural constituent of ribosome"/>
    <property type="evidence" value="ECO:0007669"/>
    <property type="project" value="InterPro"/>
</dbReference>
<organism evidence="5 6">
    <name type="scientific">Artemisia annua</name>
    <name type="common">Sweet wormwood</name>
    <dbReference type="NCBI Taxonomy" id="35608"/>
    <lineage>
        <taxon>Eukaryota</taxon>
        <taxon>Viridiplantae</taxon>
        <taxon>Streptophyta</taxon>
        <taxon>Embryophyta</taxon>
        <taxon>Tracheophyta</taxon>
        <taxon>Spermatophyta</taxon>
        <taxon>Magnoliopsida</taxon>
        <taxon>eudicotyledons</taxon>
        <taxon>Gunneridae</taxon>
        <taxon>Pentapetalae</taxon>
        <taxon>asterids</taxon>
        <taxon>campanulids</taxon>
        <taxon>Asterales</taxon>
        <taxon>Asteraceae</taxon>
        <taxon>Asteroideae</taxon>
        <taxon>Anthemideae</taxon>
        <taxon>Artemisiinae</taxon>
        <taxon>Artemisia</taxon>
    </lineage>
</organism>
<name>A0A2U1LJA3_ARTAN</name>
<keyword evidence="5" id="KW-0150">Chloroplast</keyword>
<evidence type="ECO:0000256" key="3">
    <source>
        <dbReference type="ARBA" id="ARBA00023274"/>
    </source>
</evidence>
<dbReference type="InterPro" id="IPR002171">
    <property type="entry name" value="Ribosomal_uL2"/>
</dbReference>
<dbReference type="Proteomes" id="UP000245207">
    <property type="component" value="Unassembled WGS sequence"/>
</dbReference>
<dbReference type="EMBL" id="PKPP01009088">
    <property type="protein sequence ID" value="PWA49080.1"/>
    <property type="molecule type" value="Genomic_DNA"/>
</dbReference>
<evidence type="ECO:0000256" key="2">
    <source>
        <dbReference type="ARBA" id="ARBA00022980"/>
    </source>
</evidence>
<evidence type="ECO:0000313" key="5">
    <source>
        <dbReference type="EMBL" id="PWA49080.1"/>
    </source>
</evidence>
<dbReference type="GO" id="GO:0005762">
    <property type="term" value="C:mitochondrial large ribosomal subunit"/>
    <property type="evidence" value="ECO:0007669"/>
    <property type="project" value="TreeGrafter"/>
</dbReference>
<sequence>MTLGTAIHNIEITLGKGGQLARAAGCCSETNCKRREIGHIKITFWGGPFDIQKLLSNSRQVGNVGVNQKSFGRAGSKRWLVIVMGEHGTKINPIGFRLGTTQGHHSLWFAQPKNYSRLKFVRGKDKIRLDQKNMSPKISYFWAHVLALYPYCGLFHAINKLEHSRNPLGRRIRISYSRHNPLFLERKLFVWLYIRPKTTEVTPSPTVQRRKSLEYSEPFMNITAKMIKTFMAPTCPCFDSKALASDESPGREGERPAANRLSGLGLLVSEGSSGKALDHLPKF</sequence>
<dbReference type="GO" id="GO:0003723">
    <property type="term" value="F:RNA binding"/>
    <property type="evidence" value="ECO:0007669"/>
    <property type="project" value="TreeGrafter"/>
</dbReference>
<dbReference type="GO" id="GO:0032543">
    <property type="term" value="P:mitochondrial translation"/>
    <property type="evidence" value="ECO:0007669"/>
    <property type="project" value="TreeGrafter"/>
</dbReference>
<dbReference type="STRING" id="35608.A0A2U1LJA3"/>
<dbReference type="InterPro" id="IPR022669">
    <property type="entry name" value="Ribosomal_uL2_C"/>
</dbReference>
<proteinExistence type="inferred from homology"/>
<keyword evidence="6" id="KW-1185">Reference proteome</keyword>
<protein>
    <submittedName>
        <fullName evidence="5">Ribosomal protein L2, chloroplast</fullName>
    </submittedName>
</protein>
<evidence type="ECO:0000259" key="4">
    <source>
        <dbReference type="SMART" id="SM01382"/>
    </source>
</evidence>
<dbReference type="AlphaFoldDB" id="A0A2U1LJA3"/>
<dbReference type="SMART" id="SM01382">
    <property type="entry name" value="Ribosomal_L2_C"/>
    <property type="match status" value="1"/>
</dbReference>
<evidence type="ECO:0000313" key="6">
    <source>
        <dbReference type="Proteomes" id="UP000245207"/>
    </source>
</evidence>
<dbReference type="SUPFAM" id="SSF50104">
    <property type="entry name" value="Translation proteins SH3-like domain"/>
    <property type="match status" value="1"/>
</dbReference>
<dbReference type="Pfam" id="PF03947">
    <property type="entry name" value="Ribosomal_L2_C"/>
    <property type="match status" value="1"/>
</dbReference>
<gene>
    <name evidence="5" type="ORF">CTI12_AA473890</name>
</gene>
<dbReference type="InterPro" id="IPR008991">
    <property type="entry name" value="Translation_prot_SH3-like_sf"/>
</dbReference>
<dbReference type="PANTHER" id="PTHR13691:SF5">
    <property type="entry name" value="LARGE RIBOSOMAL SUBUNIT PROTEIN UL2M"/>
    <property type="match status" value="1"/>
</dbReference>
<reference evidence="5 6" key="1">
    <citation type="journal article" date="2018" name="Mol. Plant">
        <title>The genome of Artemisia annua provides insight into the evolution of Asteraceae family and artemisinin biosynthesis.</title>
        <authorList>
            <person name="Shen Q."/>
            <person name="Zhang L."/>
            <person name="Liao Z."/>
            <person name="Wang S."/>
            <person name="Yan T."/>
            <person name="Shi P."/>
            <person name="Liu M."/>
            <person name="Fu X."/>
            <person name="Pan Q."/>
            <person name="Wang Y."/>
            <person name="Lv Z."/>
            <person name="Lu X."/>
            <person name="Zhang F."/>
            <person name="Jiang W."/>
            <person name="Ma Y."/>
            <person name="Chen M."/>
            <person name="Hao X."/>
            <person name="Li L."/>
            <person name="Tang Y."/>
            <person name="Lv G."/>
            <person name="Zhou Y."/>
            <person name="Sun X."/>
            <person name="Brodelius P.E."/>
            <person name="Rose J.K.C."/>
            <person name="Tang K."/>
        </authorList>
    </citation>
    <scope>NUCLEOTIDE SEQUENCE [LARGE SCALE GENOMIC DNA]</scope>
    <source>
        <strain evidence="6">cv. Huhao1</strain>
        <tissue evidence="5">Leaf</tissue>
    </source>
</reference>